<evidence type="ECO:0000313" key="3">
    <source>
        <dbReference type="EMBL" id="MVP01698.1"/>
    </source>
</evidence>
<feature type="transmembrane region" description="Helical" evidence="2">
    <location>
        <begin position="437"/>
        <end position="457"/>
    </location>
</feature>
<feature type="transmembrane region" description="Helical" evidence="2">
    <location>
        <begin position="984"/>
        <end position="1004"/>
    </location>
</feature>
<dbReference type="Gene3D" id="1.20.1640.10">
    <property type="entry name" value="Multidrug efflux transporter AcrB transmembrane domain"/>
    <property type="match status" value="3"/>
</dbReference>
<evidence type="ECO:0000313" key="4">
    <source>
        <dbReference type="Proteomes" id="UP000490800"/>
    </source>
</evidence>
<protein>
    <submittedName>
        <fullName evidence="3">AcrB/AcrD/AcrF family protein</fullName>
    </submittedName>
</protein>
<dbReference type="GO" id="GO:0005886">
    <property type="term" value="C:plasma membrane"/>
    <property type="evidence" value="ECO:0007669"/>
    <property type="project" value="TreeGrafter"/>
</dbReference>
<dbReference type="EMBL" id="RHLK01000014">
    <property type="protein sequence ID" value="MVP01698.1"/>
    <property type="molecule type" value="Genomic_DNA"/>
</dbReference>
<feature type="transmembrane region" description="Helical" evidence="2">
    <location>
        <begin position="1010"/>
        <end position="1035"/>
    </location>
</feature>
<dbReference type="RefSeq" id="WP_166542097.1">
    <property type="nucleotide sequence ID" value="NZ_RHLK01000014.1"/>
</dbReference>
<feature type="transmembrane region" description="Helical" evidence="2">
    <location>
        <begin position="543"/>
        <end position="566"/>
    </location>
</feature>
<dbReference type="Gene3D" id="3.30.2090.10">
    <property type="entry name" value="Multidrug efflux transporter AcrB TolC docking domain, DN and DC subdomains"/>
    <property type="match status" value="3"/>
</dbReference>
<name>A0A7X3FL94_9BACL</name>
<dbReference type="InterPro" id="IPR001036">
    <property type="entry name" value="Acrflvin-R"/>
</dbReference>
<feature type="transmembrane region" description="Helical" evidence="2">
    <location>
        <begin position="958"/>
        <end position="977"/>
    </location>
</feature>
<feature type="transmembrane region" description="Helical" evidence="2">
    <location>
        <begin position="511"/>
        <end position="531"/>
    </location>
</feature>
<dbReference type="GO" id="GO:0042910">
    <property type="term" value="F:xenobiotic transmembrane transporter activity"/>
    <property type="evidence" value="ECO:0007669"/>
    <property type="project" value="TreeGrafter"/>
</dbReference>
<comment type="caution">
    <text evidence="3">The sequence shown here is derived from an EMBL/GenBank/DDBJ whole genome shotgun (WGS) entry which is preliminary data.</text>
</comment>
<dbReference type="SUPFAM" id="SSF82866">
    <property type="entry name" value="Multidrug efflux transporter AcrB transmembrane domain"/>
    <property type="match status" value="2"/>
</dbReference>
<dbReference type="PANTHER" id="PTHR32063">
    <property type="match status" value="1"/>
</dbReference>
<feature type="compositionally biased region" description="Gly residues" evidence="1">
    <location>
        <begin position="263"/>
        <end position="275"/>
    </location>
</feature>
<feature type="transmembrane region" description="Helical" evidence="2">
    <location>
        <begin position="12"/>
        <end position="31"/>
    </location>
</feature>
<accession>A0A7X3FL94</accession>
<evidence type="ECO:0000256" key="2">
    <source>
        <dbReference type="SAM" id="Phobius"/>
    </source>
</evidence>
<dbReference type="Gene3D" id="3.30.70.1440">
    <property type="entry name" value="Multidrug efflux transporter AcrB pore domain"/>
    <property type="match status" value="1"/>
</dbReference>
<keyword evidence="2" id="KW-0812">Transmembrane</keyword>
<feature type="transmembrane region" description="Helical" evidence="2">
    <location>
        <begin position="463"/>
        <end position="484"/>
    </location>
</feature>
<feature type="transmembrane region" description="Helical" evidence="2">
    <location>
        <begin position="1056"/>
        <end position="1075"/>
    </location>
</feature>
<feature type="transmembrane region" description="Helical" evidence="2">
    <location>
        <begin position="1087"/>
        <end position="1110"/>
    </location>
</feature>
<dbReference type="Proteomes" id="UP000490800">
    <property type="component" value="Unassembled WGS sequence"/>
</dbReference>
<dbReference type="AlphaFoldDB" id="A0A7X3FL94"/>
<dbReference type="InterPro" id="IPR027463">
    <property type="entry name" value="AcrB_DN_DC_subdom"/>
</dbReference>
<keyword evidence="4" id="KW-1185">Reference proteome</keyword>
<sequence>MRGIIRYSLNNKLVIWLLTIIVTAAGIYAGLNMKQETLPNLEVPILTVTTVYPGASPEEIAEQVTKPLEQRVRNLEGVDVVSSTSMENASSIMMEYSYNKDMDKAEAEVKEAVADFKLPRGAQEASVSRININAFPIISLSVSGDKQSLDKLTKMVESDLKPSLEGISGVASVAISGQKQQEVQLTFDRDKLKAYGVSEETVKGIIQGAAIQMPMGLFEVGRTEKTIVVDGNVRSLEDLQALEIPLVPGGAGSAGSGAASSGAAGGMGAPAGSGAAGAADAGAAGAAAPGASGAAVPGASGGVAQGATGAAAPGVNAAPPAGAAASAAGLPTVKLSELAKIELADHADSISRTNGKESIGIQVVKSTEANTVDVASAVKEKAAEFEKANSGVGIVTMLDQGAPIEESVNTMLSKAVFGALFAVLIIMLFLRNWRTTLISIVSIPLSLLIGVLLLQQMDITLNIMTLGAMTVAIGRVVDDSIVVIENIYRRMMSPSEPLRGKTLIREATREMFMPILSSTLVTIAVFLPLGFVSGPVGQLFLPFALTMVFALLASLLVAITIVPLLGHTMFRKRLERMGSKPVSQPLVRVEGDENAAAVAGAGASTDSPHDSAGHDETGRLGRLYKKALNSTLNHKLITFGVAMLLFVGSLLLATQVGVSFLPEEEQNYVMVTYTPSPGETLEAVQKKAQDAEKFILAREGVKNMQYSVGGSNPMSAGNSKSALFYVEYAPSFKNFAAEKEKLVEGIAKASPGEWKPLDMGGGFGGSKLSLFVYGEKLDEIHGAVDQIQQLMTKNPTFDKVDSSLSEAYEQYKIVADPAKLSKLGLTAGQVAMAFSQERERPVLTTVRVEDKDYEVFVQADKKTFADISAIENTTIQSPLGIQVPLKDVAEVQEGESPNTITHRDMKLYAEVTADITAKDVGAASTELKEQIDQLSLPSTVRVDFGGVTEQINETFSQLGLAMIAAIAIVYLLLVMFFGGALTPFAILFSLPFTIIGAIVALLVTGETLSVSAMMGALMLIGIVVTNAIVLLDRVIHNEKAGLGTRESLLEAAGTRLRPILMTALATVGALLPLAFGFESGGLISKGLAVTVIGGLISSTLLTLIIVPLVYEFLARFRRKRPILDTEE</sequence>
<dbReference type="Gene3D" id="3.30.70.1430">
    <property type="entry name" value="Multidrug efflux transporter AcrB pore domain"/>
    <property type="match status" value="2"/>
</dbReference>
<keyword evidence="2" id="KW-1133">Transmembrane helix</keyword>
<feature type="transmembrane region" description="Helical" evidence="2">
    <location>
        <begin position="411"/>
        <end position="430"/>
    </location>
</feature>
<feature type="transmembrane region" description="Helical" evidence="2">
    <location>
        <begin position="636"/>
        <end position="661"/>
    </location>
</feature>
<dbReference type="SUPFAM" id="SSF82693">
    <property type="entry name" value="Multidrug efflux transporter AcrB pore domain, PN1, PN2, PC1 and PC2 subdomains"/>
    <property type="match status" value="2"/>
</dbReference>
<evidence type="ECO:0000256" key="1">
    <source>
        <dbReference type="SAM" id="MobiDB-lite"/>
    </source>
</evidence>
<dbReference type="SUPFAM" id="SSF82714">
    <property type="entry name" value="Multidrug efflux transporter AcrB TolC docking domain, DN and DC subdomains"/>
    <property type="match status" value="2"/>
</dbReference>
<dbReference type="Pfam" id="PF00873">
    <property type="entry name" value="ACR_tran"/>
    <property type="match status" value="2"/>
</dbReference>
<reference evidence="3 4" key="1">
    <citation type="journal article" date="2019" name="Microorganisms">
        <title>Paenibacillus lutrae sp. nov., A Chitinolytic Species Isolated from A River Otter in Castril Natural Park, Granada, Spain.</title>
        <authorList>
            <person name="Rodriguez M."/>
            <person name="Reina J.C."/>
            <person name="Bejar V."/>
            <person name="Llamas I."/>
        </authorList>
    </citation>
    <scope>NUCLEOTIDE SEQUENCE [LARGE SCALE GENOMIC DNA]</scope>
    <source>
        <strain evidence="3 4">N10</strain>
    </source>
</reference>
<organism evidence="3 4">
    <name type="scientific">Paenibacillus lutrae</name>
    <dbReference type="NCBI Taxonomy" id="2078573"/>
    <lineage>
        <taxon>Bacteria</taxon>
        <taxon>Bacillati</taxon>
        <taxon>Bacillota</taxon>
        <taxon>Bacilli</taxon>
        <taxon>Bacillales</taxon>
        <taxon>Paenibacillaceae</taxon>
        <taxon>Paenibacillus</taxon>
    </lineage>
</organism>
<dbReference type="PANTHER" id="PTHR32063:SF0">
    <property type="entry name" value="SWARMING MOTILITY PROTEIN SWRC"/>
    <property type="match status" value="1"/>
</dbReference>
<feature type="region of interest" description="Disordered" evidence="1">
    <location>
        <begin position="255"/>
        <end position="279"/>
    </location>
</feature>
<dbReference type="Gene3D" id="3.30.70.1320">
    <property type="entry name" value="Multidrug efflux transporter AcrB pore domain like"/>
    <property type="match status" value="2"/>
</dbReference>
<keyword evidence="2" id="KW-0472">Membrane</keyword>
<gene>
    <name evidence="3" type="ORF">EDM21_19575</name>
</gene>
<proteinExistence type="predicted"/>